<dbReference type="GO" id="GO:0005524">
    <property type="term" value="F:ATP binding"/>
    <property type="evidence" value="ECO:0007669"/>
    <property type="project" value="UniProtKB-KW"/>
</dbReference>
<dbReference type="Gene3D" id="1.10.20.60">
    <property type="entry name" value="Glu-tRNAGln amidotransferase C subunit, N-terminal domain"/>
    <property type="match status" value="1"/>
</dbReference>
<dbReference type="SUPFAM" id="SSF141000">
    <property type="entry name" value="Glu-tRNAGln amidotransferase C subunit"/>
    <property type="match status" value="1"/>
</dbReference>
<comment type="similarity">
    <text evidence="1">Belongs to the GatC family.</text>
</comment>
<dbReference type="GO" id="GO:0050567">
    <property type="term" value="F:glutaminyl-tRNA synthase (glutamine-hydrolyzing) activity"/>
    <property type="evidence" value="ECO:0007669"/>
    <property type="project" value="UniProtKB-UniRule"/>
</dbReference>
<dbReference type="GO" id="GO:0006450">
    <property type="term" value="P:regulation of translational fidelity"/>
    <property type="evidence" value="ECO:0007669"/>
    <property type="project" value="InterPro"/>
</dbReference>
<accession>A0A2H0MNT0</accession>
<dbReference type="NCBIfam" id="TIGR00135">
    <property type="entry name" value="gatC"/>
    <property type="match status" value="1"/>
</dbReference>
<keyword evidence="1" id="KW-0547">Nucleotide-binding</keyword>
<comment type="function">
    <text evidence="1">Allows the formation of correctly charged Asn-tRNA(Asn) or Gln-tRNA(Gln) through the transamidation of misacylated Asp-tRNA(Asn) or Glu-tRNA(Gln) in organisms which lack either or both of asparaginyl-tRNA or glutaminyl-tRNA synthetases. The reaction takes place in the presence of glutamine and ATP through an activated phospho-Asp-tRNA(Asn) or phospho-Glu-tRNA(Gln).</text>
</comment>
<evidence type="ECO:0000313" key="3">
    <source>
        <dbReference type="Proteomes" id="UP000229381"/>
    </source>
</evidence>
<sequence>MITRKEVQHIAKLARLGLTEKEMGKFQKELSKILDYIEKLKKVNVSEVEPTSHSTKIENVMRADKSLKFKVQSSKLMELAPETKNGYLKVKSIF</sequence>
<keyword evidence="1" id="KW-0436">Ligase</keyword>
<dbReference type="PANTHER" id="PTHR15004:SF0">
    <property type="entry name" value="GLUTAMYL-TRNA(GLN) AMIDOTRANSFERASE SUBUNIT C, MITOCHONDRIAL"/>
    <property type="match status" value="1"/>
</dbReference>
<comment type="subunit">
    <text evidence="1">Heterotrimer of A, B and C subunits.</text>
</comment>
<dbReference type="InterPro" id="IPR036113">
    <property type="entry name" value="Asp/Glu-ADT_sf_sub_c"/>
</dbReference>
<comment type="caution">
    <text evidence="2">The sequence shown here is derived from an EMBL/GenBank/DDBJ whole genome shotgun (WGS) entry which is preliminary data.</text>
</comment>
<evidence type="ECO:0000256" key="1">
    <source>
        <dbReference type="HAMAP-Rule" id="MF_00122"/>
    </source>
</evidence>
<dbReference type="EC" id="6.3.5.-" evidence="1"/>
<protein>
    <recommendedName>
        <fullName evidence="1">Aspartyl/glutamyl-tRNA(Asn/Gln) amidotransferase subunit C</fullName>
        <shortName evidence="1">Asp/Glu-ADT subunit C</shortName>
        <ecNumber evidence="1">6.3.5.-</ecNumber>
    </recommendedName>
</protein>
<proteinExistence type="inferred from homology"/>
<comment type="catalytic activity">
    <reaction evidence="1">
        <text>L-glutamyl-tRNA(Gln) + L-glutamine + ATP + H2O = L-glutaminyl-tRNA(Gln) + L-glutamate + ADP + phosphate + H(+)</text>
        <dbReference type="Rhea" id="RHEA:17521"/>
        <dbReference type="Rhea" id="RHEA-COMP:9681"/>
        <dbReference type="Rhea" id="RHEA-COMP:9684"/>
        <dbReference type="ChEBI" id="CHEBI:15377"/>
        <dbReference type="ChEBI" id="CHEBI:15378"/>
        <dbReference type="ChEBI" id="CHEBI:29985"/>
        <dbReference type="ChEBI" id="CHEBI:30616"/>
        <dbReference type="ChEBI" id="CHEBI:43474"/>
        <dbReference type="ChEBI" id="CHEBI:58359"/>
        <dbReference type="ChEBI" id="CHEBI:78520"/>
        <dbReference type="ChEBI" id="CHEBI:78521"/>
        <dbReference type="ChEBI" id="CHEBI:456216"/>
    </reaction>
</comment>
<name>A0A2H0MNT0_9BACT</name>
<comment type="catalytic activity">
    <reaction evidence="1">
        <text>L-aspartyl-tRNA(Asn) + L-glutamine + ATP + H2O = L-asparaginyl-tRNA(Asn) + L-glutamate + ADP + phosphate + 2 H(+)</text>
        <dbReference type="Rhea" id="RHEA:14513"/>
        <dbReference type="Rhea" id="RHEA-COMP:9674"/>
        <dbReference type="Rhea" id="RHEA-COMP:9677"/>
        <dbReference type="ChEBI" id="CHEBI:15377"/>
        <dbReference type="ChEBI" id="CHEBI:15378"/>
        <dbReference type="ChEBI" id="CHEBI:29985"/>
        <dbReference type="ChEBI" id="CHEBI:30616"/>
        <dbReference type="ChEBI" id="CHEBI:43474"/>
        <dbReference type="ChEBI" id="CHEBI:58359"/>
        <dbReference type="ChEBI" id="CHEBI:78515"/>
        <dbReference type="ChEBI" id="CHEBI:78516"/>
        <dbReference type="ChEBI" id="CHEBI:456216"/>
    </reaction>
</comment>
<dbReference type="InterPro" id="IPR003837">
    <property type="entry name" value="GatC"/>
</dbReference>
<dbReference type="GO" id="GO:0016740">
    <property type="term" value="F:transferase activity"/>
    <property type="evidence" value="ECO:0007669"/>
    <property type="project" value="UniProtKB-KW"/>
</dbReference>
<dbReference type="Proteomes" id="UP000229381">
    <property type="component" value="Unassembled WGS sequence"/>
</dbReference>
<keyword evidence="1" id="KW-0648">Protein biosynthesis</keyword>
<dbReference type="GO" id="GO:0050566">
    <property type="term" value="F:asparaginyl-tRNA synthase (glutamine-hydrolyzing) activity"/>
    <property type="evidence" value="ECO:0007669"/>
    <property type="project" value="RHEA"/>
</dbReference>
<dbReference type="PANTHER" id="PTHR15004">
    <property type="entry name" value="GLUTAMYL-TRNA(GLN) AMIDOTRANSFERASE SUBUNIT C, MITOCHONDRIAL"/>
    <property type="match status" value="1"/>
</dbReference>
<dbReference type="Pfam" id="PF02686">
    <property type="entry name" value="GatC"/>
    <property type="match status" value="1"/>
</dbReference>
<dbReference type="EMBL" id="PCWI01000046">
    <property type="protein sequence ID" value="PIQ98309.1"/>
    <property type="molecule type" value="Genomic_DNA"/>
</dbReference>
<dbReference type="GO" id="GO:0070681">
    <property type="term" value="P:glutaminyl-tRNAGln biosynthesis via transamidation"/>
    <property type="evidence" value="ECO:0007669"/>
    <property type="project" value="TreeGrafter"/>
</dbReference>
<keyword evidence="2" id="KW-0808">Transferase</keyword>
<dbReference type="GO" id="GO:0006412">
    <property type="term" value="P:translation"/>
    <property type="evidence" value="ECO:0007669"/>
    <property type="project" value="UniProtKB-UniRule"/>
</dbReference>
<dbReference type="AlphaFoldDB" id="A0A2H0MNT0"/>
<organism evidence="2 3">
    <name type="scientific">Candidatus Nealsonbacteria bacterium CG11_big_fil_rev_8_21_14_0_20_39_9</name>
    <dbReference type="NCBI Taxonomy" id="1974715"/>
    <lineage>
        <taxon>Bacteria</taxon>
        <taxon>Candidatus Nealsoniibacteriota</taxon>
    </lineage>
</organism>
<dbReference type="HAMAP" id="MF_00122">
    <property type="entry name" value="GatC"/>
    <property type="match status" value="1"/>
</dbReference>
<reference evidence="2 3" key="1">
    <citation type="submission" date="2017-09" db="EMBL/GenBank/DDBJ databases">
        <title>Depth-based differentiation of microbial function through sediment-hosted aquifers and enrichment of novel symbionts in the deep terrestrial subsurface.</title>
        <authorList>
            <person name="Probst A.J."/>
            <person name="Ladd B."/>
            <person name="Jarett J.K."/>
            <person name="Geller-Mcgrath D.E."/>
            <person name="Sieber C.M."/>
            <person name="Emerson J.B."/>
            <person name="Anantharaman K."/>
            <person name="Thomas B.C."/>
            <person name="Malmstrom R."/>
            <person name="Stieglmeier M."/>
            <person name="Klingl A."/>
            <person name="Woyke T."/>
            <person name="Ryan C.M."/>
            <person name="Banfield J.F."/>
        </authorList>
    </citation>
    <scope>NUCLEOTIDE SEQUENCE [LARGE SCALE GENOMIC DNA]</scope>
    <source>
        <strain evidence="2">CG11_big_fil_rev_8_21_14_0_20_39_9</strain>
    </source>
</reference>
<evidence type="ECO:0000313" key="2">
    <source>
        <dbReference type="EMBL" id="PIQ98309.1"/>
    </source>
</evidence>
<keyword evidence="1" id="KW-0067">ATP-binding</keyword>
<gene>
    <name evidence="1" type="primary">gatC</name>
    <name evidence="2" type="ORF">COV64_02140</name>
</gene>